<organism evidence="1 2">
    <name type="scientific">Gigaspora margarita</name>
    <dbReference type="NCBI Taxonomy" id="4874"/>
    <lineage>
        <taxon>Eukaryota</taxon>
        <taxon>Fungi</taxon>
        <taxon>Fungi incertae sedis</taxon>
        <taxon>Mucoromycota</taxon>
        <taxon>Glomeromycotina</taxon>
        <taxon>Glomeromycetes</taxon>
        <taxon>Diversisporales</taxon>
        <taxon>Gigasporaceae</taxon>
        <taxon>Gigaspora</taxon>
    </lineage>
</organism>
<proteinExistence type="predicted"/>
<evidence type="ECO:0000313" key="2">
    <source>
        <dbReference type="Proteomes" id="UP000789901"/>
    </source>
</evidence>
<protein>
    <submittedName>
        <fullName evidence="1">6543_t:CDS:1</fullName>
    </submittedName>
</protein>
<dbReference type="Proteomes" id="UP000789901">
    <property type="component" value="Unassembled WGS sequence"/>
</dbReference>
<keyword evidence="2" id="KW-1185">Reference proteome</keyword>
<name>A0ABN7W4E4_GIGMA</name>
<evidence type="ECO:0000313" key="1">
    <source>
        <dbReference type="EMBL" id="CAG8815459.1"/>
    </source>
</evidence>
<dbReference type="EMBL" id="CAJVQB010030378">
    <property type="protein sequence ID" value="CAG8815459.1"/>
    <property type="molecule type" value="Genomic_DNA"/>
</dbReference>
<feature type="non-terminal residue" evidence="1">
    <location>
        <position position="1"/>
    </location>
</feature>
<sequence>FQVAYGNQSTNYVESKESSSATANLYQKSKKEATMLYQVAQEQIKTIFYNDDIVILNKMNFTINSHSYLFVYNQLYSNTEELCLLAVIKAIDISKTVSEVKKQLIYNMPSQIKTVLFDLLPNLLNDLTELIDEEIHFNN</sequence>
<accession>A0ABN7W4E4</accession>
<comment type="caution">
    <text evidence="1">The sequence shown here is derived from an EMBL/GenBank/DDBJ whole genome shotgun (WGS) entry which is preliminary data.</text>
</comment>
<reference evidence="1 2" key="1">
    <citation type="submission" date="2021-06" db="EMBL/GenBank/DDBJ databases">
        <authorList>
            <person name="Kallberg Y."/>
            <person name="Tangrot J."/>
            <person name="Rosling A."/>
        </authorList>
    </citation>
    <scope>NUCLEOTIDE SEQUENCE [LARGE SCALE GENOMIC DNA]</scope>
    <source>
        <strain evidence="1 2">120-4 pot B 10/14</strain>
    </source>
</reference>
<gene>
    <name evidence="1" type="ORF">GMARGA_LOCUS26296</name>
</gene>